<reference evidence="1 2" key="1">
    <citation type="submission" date="2018-05" db="EMBL/GenBank/DDBJ databases">
        <title>Rhodoferax soyangensis sp.nov., isolated from an oligotrophic freshwater lake.</title>
        <authorList>
            <person name="Park M."/>
        </authorList>
    </citation>
    <scope>NUCLEOTIDE SEQUENCE [LARGE SCALE GENOMIC DNA]</scope>
    <source>
        <strain evidence="1 2">IMCC26218</strain>
    </source>
</reference>
<name>A0A3E1REM9_9BURK</name>
<evidence type="ECO:0000313" key="1">
    <source>
        <dbReference type="EMBL" id="RFO97681.1"/>
    </source>
</evidence>
<sequence>MSYIRTMEVDKAATVKQLANANSARPLPYSGDDEQGRSWLGHIKGARLLDIQLLTPSTMRQLMAVSGRTELSVVSHFYHLRDKHGLEIKEIDGLYRLRVSECVPLNDYVYRMIRVGVTGL</sequence>
<dbReference type="AlphaFoldDB" id="A0A3E1REM9"/>
<evidence type="ECO:0000313" key="2">
    <source>
        <dbReference type="Proteomes" id="UP000260665"/>
    </source>
</evidence>
<organism evidence="1 2">
    <name type="scientific">Rhodoferax lacus</name>
    <dbReference type="NCBI Taxonomy" id="2184758"/>
    <lineage>
        <taxon>Bacteria</taxon>
        <taxon>Pseudomonadati</taxon>
        <taxon>Pseudomonadota</taxon>
        <taxon>Betaproteobacteria</taxon>
        <taxon>Burkholderiales</taxon>
        <taxon>Comamonadaceae</taxon>
        <taxon>Rhodoferax</taxon>
    </lineage>
</organism>
<dbReference type="Proteomes" id="UP000260665">
    <property type="component" value="Unassembled WGS sequence"/>
</dbReference>
<comment type="caution">
    <text evidence="1">The sequence shown here is derived from an EMBL/GenBank/DDBJ whole genome shotgun (WGS) entry which is preliminary data.</text>
</comment>
<proteinExistence type="predicted"/>
<gene>
    <name evidence="1" type="ORF">DIC66_07435</name>
</gene>
<accession>A0A3E1REM9</accession>
<protein>
    <submittedName>
        <fullName evidence="1">Uncharacterized protein</fullName>
    </submittedName>
</protein>
<dbReference type="EMBL" id="QFZK01000003">
    <property type="protein sequence ID" value="RFO97681.1"/>
    <property type="molecule type" value="Genomic_DNA"/>
</dbReference>
<keyword evidence="2" id="KW-1185">Reference proteome</keyword>